<feature type="repeat" description="PPR" evidence="3">
    <location>
        <begin position="540"/>
        <end position="574"/>
    </location>
</feature>
<feature type="repeat" description="PPR" evidence="3">
    <location>
        <begin position="714"/>
        <end position="748"/>
    </location>
</feature>
<keyword evidence="6" id="KW-1185">Reference proteome</keyword>
<proteinExistence type="inferred from homology"/>
<organism evidence="5 6">
    <name type="scientific">Dillenia turbinata</name>
    <dbReference type="NCBI Taxonomy" id="194707"/>
    <lineage>
        <taxon>Eukaryota</taxon>
        <taxon>Viridiplantae</taxon>
        <taxon>Streptophyta</taxon>
        <taxon>Embryophyta</taxon>
        <taxon>Tracheophyta</taxon>
        <taxon>Spermatophyta</taxon>
        <taxon>Magnoliopsida</taxon>
        <taxon>eudicotyledons</taxon>
        <taxon>Gunneridae</taxon>
        <taxon>Pentapetalae</taxon>
        <taxon>Dilleniales</taxon>
        <taxon>Dilleniaceae</taxon>
        <taxon>Dillenia</taxon>
    </lineage>
</organism>
<feature type="repeat" description="PPR" evidence="3">
    <location>
        <begin position="331"/>
        <end position="365"/>
    </location>
</feature>
<accession>A0AAN8V157</accession>
<dbReference type="Proteomes" id="UP001370490">
    <property type="component" value="Unassembled WGS sequence"/>
</dbReference>
<dbReference type="InterPro" id="IPR033443">
    <property type="entry name" value="PROP1-like_PPR_dom"/>
</dbReference>
<dbReference type="PANTHER" id="PTHR47447">
    <property type="entry name" value="OS03G0856100 PROTEIN"/>
    <property type="match status" value="1"/>
</dbReference>
<feature type="repeat" description="PPR" evidence="3">
    <location>
        <begin position="645"/>
        <end position="679"/>
    </location>
</feature>
<feature type="repeat" description="PPR" evidence="3">
    <location>
        <begin position="749"/>
        <end position="783"/>
    </location>
</feature>
<feature type="repeat" description="PPR" evidence="3">
    <location>
        <begin position="401"/>
        <end position="435"/>
    </location>
</feature>
<evidence type="ECO:0000256" key="1">
    <source>
        <dbReference type="ARBA" id="ARBA00007626"/>
    </source>
</evidence>
<feature type="repeat" description="PPR" evidence="3">
    <location>
        <begin position="296"/>
        <end position="330"/>
    </location>
</feature>
<dbReference type="PROSITE" id="PS51375">
    <property type="entry name" value="PPR"/>
    <property type="match status" value="15"/>
</dbReference>
<dbReference type="AlphaFoldDB" id="A0AAN8V157"/>
<dbReference type="SUPFAM" id="SSF81901">
    <property type="entry name" value="HCP-like"/>
    <property type="match status" value="1"/>
</dbReference>
<keyword evidence="2" id="KW-0677">Repeat</keyword>
<dbReference type="InterPro" id="IPR011990">
    <property type="entry name" value="TPR-like_helical_dom_sf"/>
</dbReference>
<name>A0AAN8V157_9MAGN</name>
<evidence type="ECO:0000313" key="6">
    <source>
        <dbReference type="Proteomes" id="UP001370490"/>
    </source>
</evidence>
<protein>
    <submittedName>
        <fullName evidence="5">Pentacotripeptide-repeat region of PRORP</fullName>
    </submittedName>
</protein>
<dbReference type="Pfam" id="PF01535">
    <property type="entry name" value="PPR"/>
    <property type="match status" value="8"/>
</dbReference>
<evidence type="ECO:0000256" key="2">
    <source>
        <dbReference type="ARBA" id="ARBA00022737"/>
    </source>
</evidence>
<comment type="caution">
    <text evidence="5">The sequence shown here is derived from an EMBL/GenBank/DDBJ whole genome shotgun (WGS) entry which is preliminary data.</text>
</comment>
<feature type="repeat" description="PPR" evidence="3">
    <location>
        <begin position="136"/>
        <end position="170"/>
    </location>
</feature>
<gene>
    <name evidence="5" type="ORF">RJ641_017499</name>
</gene>
<evidence type="ECO:0000259" key="4">
    <source>
        <dbReference type="Pfam" id="PF17177"/>
    </source>
</evidence>
<feature type="repeat" description="PPR" evidence="3">
    <location>
        <begin position="610"/>
        <end position="644"/>
    </location>
</feature>
<dbReference type="EMBL" id="JBAMMX010000022">
    <property type="protein sequence ID" value="KAK6919077.1"/>
    <property type="molecule type" value="Genomic_DNA"/>
</dbReference>
<feature type="domain" description="PROP1-like PPR" evidence="4">
    <location>
        <begin position="521"/>
        <end position="612"/>
    </location>
</feature>
<evidence type="ECO:0000256" key="3">
    <source>
        <dbReference type="PROSITE-ProRule" id="PRU00708"/>
    </source>
</evidence>
<feature type="repeat" description="PPR" evidence="3">
    <location>
        <begin position="852"/>
        <end position="886"/>
    </location>
</feature>
<dbReference type="Gene3D" id="1.25.40.10">
    <property type="entry name" value="Tetratricopeptide repeat domain"/>
    <property type="match status" value="7"/>
</dbReference>
<feature type="repeat" description="PPR" evidence="3">
    <location>
        <begin position="575"/>
        <end position="609"/>
    </location>
</feature>
<dbReference type="PANTHER" id="PTHR47447:SF21">
    <property type="entry name" value="PENTACOTRIPEPTIDE-REPEAT REGION OF PRORP DOMAIN-CONTAINING PROTEIN"/>
    <property type="match status" value="1"/>
</dbReference>
<feature type="repeat" description="PPR" evidence="3">
    <location>
        <begin position="366"/>
        <end position="400"/>
    </location>
</feature>
<feature type="repeat" description="PPR" evidence="3">
    <location>
        <begin position="887"/>
        <end position="921"/>
    </location>
</feature>
<dbReference type="InterPro" id="IPR002885">
    <property type="entry name" value="PPR_rpt"/>
</dbReference>
<dbReference type="NCBIfam" id="TIGR00756">
    <property type="entry name" value="PPR"/>
    <property type="match status" value="14"/>
</dbReference>
<dbReference type="Pfam" id="PF17177">
    <property type="entry name" value="PPR_long"/>
    <property type="match status" value="1"/>
</dbReference>
<reference evidence="5 6" key="1">
    <citation type="submission" date="2023-12" db="EMBL/GenBank/DDBJ databases">
        <title>A high-quality genome assembly for Dillenia turbinata (Dilleniales).</title>
        <authorList>
            <person name="Chanderbali A."/>
        </authorList>
    </citation>
    <scope>NUCLEOTIDE SEQUENCE [LARGE SCALE GENOMIC DNA]</scope>
    <source>
        <strain evidence="5">LSX21</strain>
        <tissue evidence="5">Leaf</tissue>
    </source>
</reference>
<comment type="similarity">
    <text evidence="1">Belongs to the PPR family. P subfamily.</text>
</comment>
<evidence type="ECO:0000313" key="5">
    <source>
        <dbReference type="EMBL" id="KAK6919077.1"/>
    </source>
</evidence>
<dbReference type="Pfam" id="PF13041">
    <property type="entry name" value="PPR_2"/>
    <property type="match status" value="3"/>
</dbReference>
<feature type="repeat" description="PPR" evidence="3">
    <location>
        <begin position="171"/>
        <end position="205"/>
    </location>
</feature>
<feature type="repeat" description="PPR" evidence="3">
    <location>
        <begin position="505"/>
        <end position="539"/>
    </location>
</feature>
<sequence>MLLHACCPTELASETLHSSLFFSPCKSLFSPNPFRVFSDCPKTRDFLGFKLNCQSRNLISPAKTLINGKKKRYRGELPSILRSLDSESDNFEKALISWFGSSSAKEQTIVLKELRNWDKVLRLFKWMKSQKEYVPNVIHYNVVLRALGRAQKWDELRLCWIEMAKDGVFPTNNTYSMLIDVYGKAGLVKEAVLWIKHMRARGMYPDEVTMSTVVKVLKDFGEFDRADKFFKGWCNGKHDLDDLGLGFLETTEGGSVSNAMSFKHFLSTELFKTGGGRIPQSKVREADLSGKRKLQLTATFNTLIDLYGKAGRLKDAADVFAEMLKSGVAVDIITFNTMIHTCGSHGHLAEAEALLGKMEERGISPDTKTYNILLSLYADAGDIDAALNYYRKIREVGLFPDIVTYRAVLHILCERKMVWEVEAVIEDMEKSGARIDEHSVPVIMKMYVDEGLVERAKIIYAKCQLDGGFSSRTYAAIIDAYAEKGLWGEAEAVFMGKRDSAGKKDVMEYNVMVKAYGKAKLYDKAFCLFKGMRSQGTWPDECTYNSIIQMYSGGNDIDQARSVLVEMQEAGFKPHYLTFSAVIAGYVRLDRLSDAVDVYHEMARSGVEANEAFNGTIINGFAESGKVEEALRYFSMMEESGLSANHIVLTSLIKAYGKVGCLEGAKEMFERMKDLEGGPDVIASNSMIGLSADLGMVSEAKLIFNALRKKGWADGVSFATMMYVYKSMGMLDEAIEVAEEMKQSGLLRDCASFNKVMACYVTNGQLSECGELLHEMVTRKMLPDDGTFKVLFTVLKKSGFPSEAVKQLDLAYREGKPFSRQAVILSVFSVLGMHAFSLEACKLFERAVGSLDLSVYNILIYAYGVSGEVDKALNVFMEMQDQGLEPDTVTYISLVNCYGKAGMVEGVKRIYSKLKYGEMEPNESLFMAIIDAYKNSNKQDLAELVNQEMRYALNGQECPDSEFEEVEEDTSLYHTAITV</sequence>